<organism evidence="2 3">
    <name type="scientific">Ceratopteris richardii</name>
    <name type="common">Triangle waterfern</name>
    <dbReference type="NCBI Taxonomy" id="49495"/>
    <lineage>
        <taxon>Eukaryota</taxon>
        <taxon>Viridiplantae</taxon>
        <taxon>Streptophyta</taxon>
        <taxon>Embryophyta</taxon>
        <taxon>Tracheophyta</taxon>
        <taxon>Polypodiopsida</taxon>
        <taxon>Polypodiidae</taxon>
        <taxon>Polypodiales</taxon>
        <taxon>Pteridineae</taxon>
        <taxon>Pteridaceae</taxon>
        <taxon>Parkerioideae</taxon>
        <taxon>Ceratopteris</taxon>
    </lineage>
</organism>
<feature type="transmembrane region" description="Helical" evidence="1">
    <location>
        <begin position="6"/>
        <end position="27"/>
    </location>
</feature>
<dbReference type="OMA" id="KHMREEG"/>
<evidence type="ECO:0000313" key="3">
    <source>
        <dbReference type="Proteomes" id="UP000825935"/>
    </source>
</evidence>
<dbReference type="AlphaFoldDB" id="A0A8T2UX66"/>
<keyword evidence="1" id="KW-0812">Transmembrane</keyword>
<comment type="caution">
    <text evidence="2">The sequence shown here is derived from an EMBL/GenBank/DDBJ whole genome shotgun (WGS) entry which is preliminary data.</text>
</comment>
<gene>
    <name evidence="2" type="ORF">KP509_05G103400</name>
</gene>
<reference evidence="2" key="1">
    <citation type="submission" date="2021-08" db="EMBL/GenBank/DDBJ databases">
        <title>WGS assembly of Ceratopteris richardii.</title>
        <authorList>
            <person name="Marchant D.B."/>
            <person name="Chen G."/>
            <person name="Jenkins J."/>
            <person name="Shu S."/>
            <person name="Leebens-Mack J."/>
            <person name="Grimwood J."/>
            <person name="Schmutz J."/>
            <person name="Soltis P."/>
            <person name="Soltis D."/>
            <person name="Chen Z.-H."/>
        </authorList>
    </citation>
    <scope>NUCLEOTIDE SEQUENCE</scope>
    <source>
        <strain evidence="2">Whitten #5841</strain>
        <tissue evidence="2">Leaf</tissue>
    </source>
</reference>
<keyword evidence="1" id="KW-0472">Membrane</keyword>
<keyword evidence="1" id="KW-1133">Transmembrane helix</keyword>
<accession>A0A8T2UX66</accession>
<dbReference type="EMBL" id="CM035410">
    <property type="protein sequence ID" value="KAH7438064.1"/>
    <property type="molecule type" value="Genomic_DNA"/>
</dbReference>
<dbReference type="Proteomes" id="UP000825935">
    <property type="component" value="Chromosome 5"/>
</dbReference>
<keyword evidence="3" id="KW-1185">Reference proteome</keyword>
<evidence type="ECO:0000313" key="2">
    <source>
        <dbReference type="EMBL" id="KAH7438064.1"/>
    </source>
</evidence>
<sequence>MGRLSMPARLAVLGSFNVSLYLAYLAVIEHAKRRGGAIDRDGYTFLDMWKKPKHMREEGQQGGLK</sequence>
<name>A0A8T2UX66_CERRI</name>
<proteinExistence type="predicted"/>
<evidence type="ECO:0000256" key="1">
    <source>
        <dbReference type="SAM" id="Phobius"/>
    </source>
</evidence>
<protein>
    <submittedName>
        <fullName evidence="2">Uncharacterized protein</fullName>
    </submittedName>
</protein>